<evidence type="ECO:0000259" key="11">
    <source>
        <dbReference type="Pfam" id="PF00149"/>
    </source>
</evidence>
<keyword evidence="8 10" id="KW-0472">Membrane</keyword>
<feature type="binding site" evidence="10">
    <location>
        <position position="115"/>
    </location>
    <ligand>
        <name>Mn(2+)</name>
        <dbReference type="ChEBI" id="CHEBI:29035"/>
        <label>2</label>
    </ligand>
</feature>
<comment type="pathway">
    <text evidence="10">Glycolipid biosynthesis; lipid IV(A) biosynthesis; lipid IV(A) from (3R)-3-hydroxytetradecanoyl-[acyl-carrier-protein] and UDP-N-acetyl-alpha-D-glucosamine: step 4/6.</text>
</comment>
<dbReference type="NCBIfam" id="NF003743">
    <property type="entry name" value="PRK05340.1"/>
    <property type="match status" value="1"/>
</dbReference>
<dbReference type="InterPro" id="IPR010138">
    <property type="entry name" value="UDP-diacylglucosamine_Hdrlase"/>
</dbReference>
<dbReference type="GO" id="GO:0009245">
    <property type="term" value="P:lipid A biosynthetic process"/>
    <property type="evidence" value="ECO:0007669"/>
    <property type="project" value="UniProtKB-UniRule"/>
</dbReference>
<evidence type="ECO:0000256" key="1">
    <source>
        <dbReference type="ARBA" id="ARBA00022475"/>
    </source>
</evidence>
<protein>
    <recommendedName>
        <fullName evidence="10">UDP-2,3-diacylglucosamine hydrolase</fullName>
        <ecNumber evidence="10">3.6.1.54</ecNumber>
    </recommendedName>
    <alternativeName>
        <fullName evidence="10">UDP-2,3-diacylglucosamine diphosphatase</fullName>
    </alternativeName>
</protein>
<feature type="binding site" evidence="10">
    <location>
        <begin position="115"/>
        <end position="116"/>
    </location>
    <ligand>
        <name>substrate</name>
    </ligand>
</feature>
<dbReference type="PANTHER" id="PTHR34990">
    <property type="entry name" value="UDP-2,3-DIACYLGLUCOSAMINE HYDROLASE-RELATED"/>
    <property type="match status" value="1"/>
</dbReference>
<dbReference type="GO" id="GO:0005737">
    <property type="term" value="C:cytoplasm"/>
    <property type="evidence" value="ECO:0007669"/>
    <property type="project" value="InterPro"/>
</dbReference>
<evidence type="ECO:0000256" key="8">
    <source>
        <dbReference type="ARBA" id="ARBA00023136"/>
    </source>
</evidence>
<evidence type="ECO:0000313" key="13">
    <source>
        <dbReference type="Proteomes" id="UP000252357"/>
    </source>
</evidence>
<comment type="cofactor">
    <cofactor evidence="10">
        <name>Mn(2+)</name>
        <dbReference type="ChEBI" id="CHEBI:29035"/>
    </cofactor>
    <text evidence="10">Binds 2 Mn(2+) ions per subunit in a binuclear metal center.</text>
</comment>
<evidence type="ECO:0000256" key="3">
    <source>
        <dbReference type="ARBA" id="ARBA00022519"/>
    </source>
</evidence>
<feature type="binding site" evidence="10">
    <location>
        <position position="76"/>
    </location>
    <ligand>
        <name>Mn(2+)</name>
        <dbReference type="ChEBI" id="CHEBI:29035"/>
        <label>1</label>
    </ligand>
</feature>
<evidence type="ECO:0000256" key="5">
    <source>
        <dbReference type="ARBA" id="ARBA00022723"/>
    </source>
</evidence>
<evidence type="ECO:0000256" key="6">
    <source>
        <dbReference type="ARBA" id="ARBA00022801"/>
    </source>
</evidence>
<feature type="binding site" evidence="10">
    <location>
        <position position="203"/>
    </location>
    <ligand>
        <name>substrate</name>
    </ligand>
</feature>
<feature type="binding site" evidence="10">
    <location>
        <position position="42"/>
    </location>
    <ligand>
        <name>Mn(2+)</name>
        <dbReference type="ChEBI" id="CHEBI:29035"/>
        <label>1</label>
    </ligand>
</feature>
<sequence>MSSARLNLGIDQLPTQALSPNAADTQTAVLSLESRSAVFISDLHLHSNIPALNHALSCFIADFLQTPHQCLFILGDLFEYWAGDEELTEPYYAQLAGLLSQVAAAGRQLFIMHGNRDLLLGERFMSAASATLLPDPTILVLEQERILLTHGDAYCTDDIDYQVFRQQVRQPAWQTQFLALPLAQRQQIIQNIRSESSQAKQQKSMQIMDVNQHAIDALWPQYGVQLIIHGHTHRPASHQHDHGQRWVIPDWRIDKQGQVAAGYLLWQKGGPLQLHRSLSLFNAA</sequence>
<keyword evidence="1 10" id="KW-1003">Cell membrane</keyword>
<keyword evidence="3 10" id="KW-0997">Cell inner membrane</keyword>
<keyword evidence="2 10" id="KW-0444">Lipid biosynthesis</keyword>
<proteinExistence type="inferred from homology"/>
<keyword evidence="4 10" id="KW-0441">Lipid A biosynthesis</keyword>
<keyword evidence="7 10" id="KW-0443">Lipid metabolism</keyword>
<evidence type="ECO:0000256" key="4">
    <source>
        <dbReference type="ARBA" id="ARBA00022556"/>
    </source>
</evidence>
<dbReference type="CDD" id="cd07398">
    <property type="entry name" value="MPP_YbbF-LpxH"/>
    <property type="match status" value="1"/>
</dbReference>
<dbReference type="GO" id="GO:0019897">
    <property type="term" value="C:extrinsic component of plasma membrane"/>
    <property type="evidence" value="ECO:0007669"/>
    <property type="project" value="UniProtKB-UniRule"/>
</dbReference>
<dbReference type="NCBIfam" id="TIGR01854">
    <property type="entry name" value="lipid_A_lpxH"/>
    <property type="match status" value="1"/>
</dbReference>
<feature type="domain" description="Calcineurin-like phosphoesterase" evidence="11">
    <location>
        <begin position="38"/>
        <end position="235"/>
    </location>
</feature>
<feature type="binding site" evidence="10">
    <location>
        <position position="196"/>
    </location>
    <ligand>
        <name>substrate</name>
    </ligand>
</feature>
<comment type="function">
    <text evidence="10">Hydrolyzes the pyrophosphate bond of UDP-2,3-diacylglucosamine to yield 2,3-diacylglucosamine 1-phosphate (lipid X) and UMP by catalyzing the attack of water at the alpha-P atom. Involved in the biosynthesis of lipid A, a phosphorylated glycolipid that anchors the lipopolysaccharide to the outer membrane of the cell.</text>
</comment>
<dbReference type="EMBL" id="QPGB01000001">
    <property type="protein sequence ID" value="RCS59455.1"/>
    <property type="molecule type" value="Genomic_DNA"/>
</dbReference>
<dbReference type="InterPro" id="IPR029052">
    <property type="entry name" value="Metallo-depent_PP-like"/>
</dbReference>
<feature type="binding site" evidence="10">
    <location>
        <position position="233"/>
    </location>
    <ligand>
        <name>Mn(2+)</name>
        <dbReference type="ChEBI" id="CHEBI:29035"/>
        <label>1</label>
    </ligand>
</feature>
<dbReference type="Gene3D" id="3.60.21.10">
    <property type="match status" value="1"/>
</dbReference>
<feature type="binding site" evidence="10">
    <location>
        <position position="200"/>
    </location>
    <ligand>
        <name>substrate</name>
    </ligand>
</feature>
<evidence type="ECO:0000313" key="12">
    <source>
        <dbReference type="EMBL" id="RCS59455.1"/>
    </source>
</evidence>
<comment type="catalytic activity">
    <reaction evidence="10">
        <text>UDP-2-N,3-O-bis[(3R)-3-hydroxytetradecanoyl]-alpha-D-glucosamine + H2O = 2-N,3-O-bis[(3R)-3-hydroxytetradecanoyl]-alpha-D-glucosaminyl 1-phosphate + UMP + 2 H(+)</text>
        <dbReference type="Rhea" id="RHEA:25213"/>
        <dbReference type="ChEBI" id="CHEBI:15377"/>
        <dbReference type="ChEBI" id="CHEBI:15378"/>
        <dbReference type="ChEBI" id="CHEBI:57865"/>
        <dbReference type="ChEBI" id="CHEBI:57957"/>
        <dbReference type="ChEBI" id="CHEBI:78847"/>
        <dbReference type="EC" id="3.6.1.54"/>
    </reaction>
</comment>
<feature type="binding site" evidence="10">
    <location>
        <position position="44"/>
    </location>
    <ligand>
        <name>Mn(2+)</name>
        <dbReference type="ChEBI" id="CHEBI:29035"/>
        <label>1</label>
    </ligand>
</feature>
<dbReference type="OrthoDB" id="9783283at2"/>
<dbReference type="EC" id="3.6.1.54" evidence="10"/>
<organism evidence="12 13">
    <name type="scientific">Parvibium lacunae</name>
    <dbReference type="NCBI Taxonomy" id="1888893"/>
    <lineage>
        <taxon>Bacteria</taxon>
        <taxon>Pseudomonadati</taxon>
        <taxon>Pseudomonadota</taxon>
        <taxon>Betaproteobacteria</taxon>
        <taxon>Burkholderiales</taxon>
        <taxon>Alcaligenaceae</taxon>
        <taxon>Parvibium</taxon>
    </lineage>
</organism>
<feature type="binding site" evidence="10">
    <location>
        <position position="150"/>
    </location>
    <ligand>
        <name>Mn(2+)</name>
        <dbReference type="ChEBI" id="CHEBI:29035"/>
        <label>2</label>
    </ligand>
</feature>
<evidence type="ECO:0000256" key="7">
    <source>
        <dbReference type="ARBA" id="ARBA00023098"/>
    </source>
</evidence>
<reference evidence="12 13" key="1">
    <citation type="journal article" date="2018" name="Int. J. Syst. Evol. Microbiol.">
        <title>Parvibium lacunae gen. nov., sp. nov., a new member of the family Alcaligenaceae isolated from a freshwater pond.</title>
        <authorList>
            <person name="Chen W.M."/>
            <person name="Xie P.B."/>
            <person name="Hsu M.Y."/>
            <person name="Sheu S.Y."/>
        </authorList>
    </citation>
    <scope>NUCLEOTIDE SEQUENCE [LARGE SCALE GENOMIC DNA]</scope>
    <source>
        <strain evidence="12 13">KMB9</strain>
    </source>
</reference>
<evidence type="ECO:0000256" key="2">
    <source>
        <dbReference type="ARBA" id="ARBA00022516"/>
    </source>
</evidence>
<dbReference type="SUPFAM" id="SSF56300">
    <property type="entry name" value="Metallo-dependent phosphatases"/>
    <property type="match status" value="1"/>
</dbReference>
<comment type="caution">
    <text evidence="12">The sequence shown here is derived from an EMBL/GenBank/DDBJ whole genome shotgun (WGS) entry which is preliminary data.</text>
</comment>
<name>A0A368L713_9BURK</name>
<dbReference type="HAMAP" id="MF_00575">
    <property type="entry name" value="LpxH"/>
    <property type="match status" value="1"/>
</dbReference>
<dbReference type="UniPathway" id="UPA00359">
    <property type="reaction ID" value="UER00480"/>
</dbReference>
<keyword evidence="6 10" id="KW-0378">Hydrolase</keyword>
<evidence type="ECO:0000256" key="10">
    <source>
        <dbReference type="HAMAP-Rule" id="MF_00575"/>
    </source>
</evidence>
<dbReference type="Pfam" id="PF00149">
    <property type="entry name" value="Metallophos"/>
    <property type="match status" value="1"/>
</dbReference>
<keyword evidence="9 10" id="KW-0464">Manganese</keyword>
<feature type="binding site" evidence="10">
    <location>
        <position position="76"/>
    </location>
    <ligand>
        <name>Mn(2+)</name>
        <dbReference type="ChEBI" id="CHEBI:29035"/>
        <label>2</label>
    </ligand>
</feature>
<keyword evidence="5 10" id="KW-0479">Metal-binding</keyword>
<keyword evidence="13" id="KW-1185">Reference proteome</keyword>
<dbReference type="Proteomes" id="UP000252357">
    <property type="component" value="Unassembled WGS sequence"/>
</dbReference>
<dbReference type="AlphaFoldDB" id="A0A368L713"/>
<accession>A0A368L713</accession>
<comment type="similarity">
    <text evidence="10">Belongs to the LpxH family.</text>
</comment>
<feature type="binding site" evidence="10">
    <location>
        <position position="158"/>
    </location>
    <ligand>
        <name>substrate</name>
    </ligand>
</feature>
<comment type="subcellular location">
    <subcellularLocation>
        <location evidence="10">Cell inner membrane</location>
        <topology evidence="10">Peripheral membrane protein</topology>
        <orientation evidence="10">Cytoplasmic side</orientation>
    </subcellularLocation>
</comment>
<dbReference type="GO" id="GO:0030145">
    <property type="term" value="F:manganese ion binding"/>
    <property type="evidence" value="ECO:0007669"/>
    <property type="project" value="UniProtKB-UniRule"/>
</dbReference>
<feature type="binding site" evidence="10">
    <location>
        <position position="231"/>
    </location>
    <ligand>
        <name>Mn(2+)</name>
        <dbReference type="ChEBI" id="CHEBI:29035"/>
        <label>2</label>
    </ligand>
</feature>
<dbReference type="GO" id="GO:0008758">
    <property type="term" value="F:UDP-2,3-diacylglucosamine hydrolase activity"/>
    <property type="evidence" value="ECO:0007669"/>
    <property type="project" value="UniProtKB-UniRule"/>
</dbReference>
<feature type="binding site" evidence="10">
    <location>
        <position position="231"/>
    </location>
    <ligand>
        <name>substrate</name>
    </ligand>
</feature>
<dbReference type="InterPro" id="IPR004843">
    <property type="entry name" value="Calcineurin-like_PHP"/>
</dbReference>
<evidence type="ECO:0000256" key="9">
    <source>
        <dbReference type="ARBA" id="ARBA00023211"/>
    </source>
</evidence>
<dbReference type="InterPro" id="IPR043461">
    <property type="entry name" value="LpxH-like"/>
</dbReference>
<gene>
    <name evidence="10" type="primary">lpxH</name>
    <name evidence="12" type="ORF">DU000_01620</name>
</gene>
<dbReference type="PANTHER" id="PTHR34990:SF1">
    <property type="entry name" value="UDP-2,3-DIACYLGLUCOSAMINE HYDROLASE"/>
    <property type="match status" value="1"/>
</dbReference>